<evidence type="ECO:0000313" key="3">
    <source>
        <dbReference type="Proteomes" id="UP000026960"/>
    </source>
</evidence>
<proteinExistence type="predicted"/>
<dbReference type="Gramene" id="OBART08G06370.1">
    <property type="protein sequence ID" value="OBART08G06370.1"/>
    <property type="gene ID" value="OBART08G06370"/>
</dbReference>
<dbReference type="PaxDb" id="65489-OBART08G06370.1"/>
<reference evidence="2" key="1">
    <citation type="journal article" date="2009" name="Rice">
        <title>De Novo Next Generation Sequencing of Plant Genomes.</title>
        <authorList>
            <person name="Rounsley S."/>
            <person name="Marri P.R."/>
            <person name="Yu Y."/>
            <person name="He R."/>
            <person name="Sisneros N."/>
            <person name="Goicoechea J.L."/>
            <person name="Lee S.J."/>
            <person name="Angelova A."/>
            <person name="Kudrna D."/>
            <person name="Luo M."/>
            <person name="Affourtit J."/>
            <person name="Desany B."/>
            <person name="Knight J."/>
            <person name="Niazi F."/>
            <person name="Egholm M."/>
            <person name="Wing R.A."/>
        </authorList>
    </citation>
    <scope>NUCLEOTIDE SEQUENCE [LARGE SCALE GENOMIC DNA]</scope>
    <source>
        <strain evidence="2">cv. IRGC 105608</strain>
    </source>
</reference>
<accession>A0A0D3GXJ2</accession>
<organism evidence="2">
    <name type="scientific">Oryza barthii</name>
    <dbReference type="NCBI Taxonomy" id="65489"/>
    <lineage>
        <taxon>Eukaryota</taxon>
        <taxon>Viridiplantae</taxon>
        <taxon>Streptophyta</taxon>
        <taxon>Embryophyta</taxon>
        <taxon>Tracheophyta</taxon>
        <taxon>Spermatophyta</taxon>
        <taxon>Magnoliopsida</taxon>
        <taxon>Liliopsida</taxon>
        <taxon>Poales</taxon>
        <taxon>Poaceae</taxon>
        <taxon>BOP clade</taxon>
        <taxon>Oryzoideae</taxon>
        <taxon>Oryzeae</taxon>
        <taxon>Oryzinae</taxon>
        <taxon>Oryza</taxon>
    </lineage>
</organism>
<dbReference type="EnsemblPlants" id="OBART08G06370.1">
    <property type="protein sequence ID" value="OBART08G06370.1"/>
    <property type="gene ID" value="OBART08G06370"/>
</dbReference>
<evidence type="ECO:0000256" key="1">
    <source>
        <dbReference type="SAM" id="MobiDB-lite"/>
    </source>
</evidence>
<dbReference type="HOGENOM" id="CLU_1423618_0_0_1"/>
<evidence type="ECO:0000313" key="2">
    <source>
        <dbReference type="EnsemblPlants" id="OBART08G06370.1"/>
    </source>
</evidence>
<dbReference type="AlphaFoldDB" id="A0A0D3GXJ2"/>
<dbReference type="Proteomes" id="UP000026960">
    <property type="component" value="Chromosome 8"/>
</dbReference>
<feature type="compositionally biased region" description="Basic and acidic residues" evidence="1">
    <location>
        <begin position="122"/>
        <end position="146"/>
    </location>
</feature>
<keyword evidence="3" id="KW-1185">Reference proteome</keyword>
<protein>
    <submittedName>
        <fullName evidence="2">Uncharacterized protein</fullName>
    </submittedName>
</protein>
<reference evidence="2" key="2">
    <citation type="submission" date="2015-03" db="UniProtKB">
        <authorList>
            <consortium name="EnsemblPlants"/>
        </authorList>
    </citation>
    <scope>IDENTIFICATION</scope>
</reference>
<sequence length="207" mass="22558">MAAEWLGSHRARELTVRHAVEVEGIVKLRPLYASRSSTSTLGLVFAGLYNQRSDVGDSGPRKRPHGRRKVPTVSFLVAKGSREGRGEGGRGAGVPVVERLRRGRHRVFPGVAHLGSVVAGHGSERGGRNGEHNGMNRRERESSGEARLKVGVKGKRAKMGSSVYGEAGMEIDRWPAVVAITGERELEELGSCVWREKETSLAIYRGR</sequence>
<name>A0A0D3GXJ2_9ORYZ</name>
<feature type="region of interest" description="Disordered" evidence="1">
    <location>
        <begin position="118"/>
        <end position="146"/>
    </location>
</feature>